<evidence type="ECO:0000313" key="2">
    <source>
        <dbReference type="Proteomes" id="UP000749559"/>
    </source>
</evidence>
<organism evidence="1 2">
    <name type="scientific">Owenia fusiformis</name>
    <name type="common">Polychaete worm</name>
    <dbReference type="NCBI Taxonomy" id="6347"/>
    <lineage>
        <taxon>Eukaryota</taxon>
        <taxon>Metazoa</taxon>
        <taxon>Spiralia</taxon>
        <taxon>Lophotrochozoa</taxon>
        <taxon>Annelida</taxon>
        <taxon>Polychaeta</taxon>
        <taxon>Sedentaria</taxon>
        <taxon>Canalipalpata</taxon>
        <taxon>Sabellida</taxon>
        <taxon>Oweniida</taxon>
        <taxon>Oweniidae</taxon>
        <taxon>Owenia</taxon>
    </lineage>
</organism>
<keyword evidence="2" id="KW-1185">Reference proteome</keyword>
<gene>
    <name evidence="1" type="ORF">OFUS_LOCUS10365</name>
</gene>
<dbReference type="Proteomes" id="UP000749559">
    <property type="component" value="Unassembled WGS sequence"/>
</dbReference>
<evidence type="ECO:0000313" key="1">
    <source>
        <dbReference type="EMBL" id="CAH1784115.1"/>
    </source>
</evidence>
<proteinExistence type="predicted"/>
<name>A0A8S4NQN2_OWEFU</name>
<dbReference type="EMBL" id="CAIIXF020000005">
    <property type="protein sequence ID" value="CAH1784115.1"/>
    <property type="molecule type" value="Genomic_DNA"/>
</dbReference>
<sequence length="100" mass="11698">MKVRDSPFEIQRLKSLYFAKDTEKYALSHFKQTFLCCTLLHCNFLPKGLPLRGFTVCFGFLLHPWVLYCDQFAGVDGWVDILINLVYRFPGKLFDLMHSS</sequence>
<accession>A0A8S4NQN2</accession>
<protein>
    <submittedName>
        <fullName evidence="1">Uncharacterized protein</fullName>
    </submittedName>
</protein>
<dbReference type="AlphaFoldDB" id="A0A8S4NQN2"/>
<reference evidence="1" key="1">
    <citation type="submission" date="2022-03" db="EMBL/GenBank/DDBJ databases">
        <authorList>
            <person name="Martin C."/>
        </authorList>
    </citation>
    <scope>NUCLEOTIDE SEQUENCE</scope>
</reference>
<comment type="caution">
    <text evidence="1">The sequence shown here is derived from an EMBL/GenBank/DDBJ whole genome shotgun (WGS) entry which is preliminary data.</text>
</comment>